<evidence type="ECO:0000256" key="4">
    <source>
        <dbReference type="ARBA" id="ARBA00023136"/>
    </source>
</evidence>
<dbReference type="HAMAP" id="MF_00902">
    <property type="entry name" value="TatC"/>
    <property type="match status" value="1"/>
</dbReference>
<keyword evidence="5" id="KW-1003">Cell membrane</keyword>
<evidence type="ECO:0000313" key="7">
    <source>
        <dbReference type="EMBL" id="AMS42267.1"/>
    </source>
</evidence>
<evidence type="ECO:0000256" key="6">
    <source>
        <dbReference type="SAM" id="MobiDB-lite"/>
    </source>
</evidence>
<dbReference type="AlphaFoldDB" id="A0AAC8YPU6"/>
<keyword evidence="10" id="KW-1185">Reference proteome</keyword>
<evidence type="ECO:0000256" key="1">
    <source>
        <dbReference type="ARBA" id="ARBA00004141"/>
    </source>
</evidence>
<dbReference type="GO" id="GO:0043953">
    <property type="term" value="P:protein transport by the Tat complex"/>
    <property type="evidence" value="ECO:0007669"/>
    <property type="project" value="UniProtKB-UniRule"/>
</dbReference>
<reference evidence="8 10" key="2">
    <citation type="submission" date="2020-08" db="EMBL/GenBank/DDBJ databases">
        <title>Genomic Encyclopedia of Type Strains, Phase IV (KMG-IV): sequencing the most valuable type-strain genomes for metagenomic binning, comparative biology and taxonomic classification.</title>
        <authorList>
            <person name="Goeker M."/>
        </authorList>
    </citation>
    <scope>NUCLEOTIDE SEQUENCE [LARGE SCALE GENOMIC DNA]</scope>
    <source>
        <strain evidence="8 10">DSM 10368</strain>
    </source>
</reference>
<dbReference type="EMBL" id="CP015005">
    <property type="protein sequence ID" value="AMS42267.1"/>
    <property type="molecule type" value="Genomic_DNA"/>
</dbReference>
<dbReference type="EMBL" id="JACICB010000025">
    <property type="protein sequence ID" value="MBB3709142.1"/>
    <property type="molecule type" value="Genomic_DNA"/>
</dbReference>
<dbReference type="PRINTS" id="PR01840">
    <property type="entry name" value="TATCFAMILY"/>
</dbReference>
<feature type="transmembrane region" description="Helical" evidence="5">
    <location>
        <begin position="86"/>
        <end position="107"/>
    </location>
</feature>
<keyword evidence="3 5" id="KW-1133">Transmembrane helix</keyword>
<dbReference type="PROSITE" id="PS01218">
    <property type="entry name" value="TATC"/>
    <property type="match status" value="1"/>
</dbReference>
<comment type="function">
    <text evidence="5">Part of the twin-arginine translocation (Tat) system that transports large folded proteins containing a characteristic twin-arginine motif in their signal peptide across membranes. Together with TatB, TatC is part of a receptor directly interacting with Tat signal peptides.</text>
</comment>
<comment type="caution">
    <text evidence="5">Lacks conserved residue(s) required for the propagation of feature annotation.</text>
</comment>
<protein>
    <recommendedName>
        <fullName evidence="5">Sec-independent protein translocase protein TatC</fullName>
    </recommendedName>
</protein>
<feature type="compositionally biased region" description="Basic and acidic residues" evidence="6">
    <location>
        <begin position="260"/>
        <end position="270"/>
    </location>
</feature>
<organism evidence="7 9">
    <name type="scientific">Aminobacter aminovorans</name>
    <name type="common">Chelatobacter heintzii</name>
    <dbReference type="NCBI Taxonomy" id="83263"/>
    <lineage>
        <taxon>Bacteria</taxon>
        <taxon>Pseudomonadati</taxon>
        <taxon>Pseudomonadota</taxon>
        <taxon>Alphaproteobacteria</taxon>
        <taxon>Hyphomicrobiales</taxon>
        <taxon>Phyllobacteriaceae</taxon>
        <taxon>Aminobacter</taxon>
    </lineage>
</organism>
<evidence type="ECO:0000313" key="9">
    <source>
        <dbReference type="Proteomes" id="UP000075755"/>
    </source>
</evidence>
<dbReference type="InterPro" id="IPR019820">
    <property type="entry name" value="Sec-indep_translocase_CS"/>
</dbReference>
<dbReference type="GO" id="GO:0033281">
    <property type="term" value="C:TAT protein transport complex"/>
    <property type="evidence" value="ECO:0007669"/>
    <property type="project" value="UniProtKB-UniRule"/>
</dbReference>
<evidence type="ECO:0000256" key="3">
    <source>
        <dbReference type="ARBA" id="ARBA00022989"/>
    </source>
</evidence>
<feature type="region of interest" description="Disordered" evidence="6">
    <location>
        <begin position="260"/>
        <end position="296"/>
    </location>
</feature>
<comment type="subunit">
    <text evidence="5">The Tat system comprises two distinct complexes: a TatABC complex, containing multiple copies of TatA, TatB and TatC subunits, and a separate TatA complex, containing only TatA subunits. Substrates initially bind to the TatABC complex, which probably triggers association of the separate TatA complex to form the active translocon.</text>
</comment>
<keyword evidence="2 5" id="KW-0812">Transmembrane</keyword>
<reference evidence="7 9" key="1">
    <citation type="submission" date="2016-03" db="EMBL/GenBank/DDBJ databases">
        <title>Complete genome of Aminobacter aminovorans KCTC 2477.</title>
        <authorList>
            <person name="Kim K.M."/>
        </authorList>
    </citation>
    <scope>NUCLEOTIDE SEQUENCE [LARGE SCALE GENOMIC DNA]</scope>
    <source>
        <strain evidence="7 9">KCTC 2477</strain>
    </source>
</reference>
<name>A0AAC8YPU6_AMIAI</name>
<keyword evidence="5" id="KW-0653">Protein transport</keyword>
<feature type="transmembrane region" description="Helical" evidence="5">
    <location>
        <begin position="172"/>
        <end position="192"/>
    </location>
</feature>
<evidence type="ECO:0000313" key="10">
    <source>
        <dbReference type="Proteomes" id="UP000577697"/>
    </source>
</evidence>
<dbReference type="Pfam" id="PF00902">
    <property type="entry name" value="TatC"/>
    <property type="match status" value="1"/>
</dbReference>
<dbReference type="PANTHER" id="PTHR30371">
    <property type="entry name" value="SEC-INDEPENDENT PROTEIN TRANSLOCASE PROTEIN TATC"/>
    <property type="match status" value="1"/>
</dbReference>
<sequence>MSAEDDEIEKSSAPLIEHLVELRTRLMWSIGGFFIAFLVCFFFAKQLFNLLVIPFKWATNWAGLDPHKVELIYTAPQEFFFTQIKLAMFGGLVIAFPVIASQIYKFVAPGLYKNERAAFLPFLIASPVLFLMGASLVYFFFTPMVMWFFLAMQQAGTDDQVQISLLPKVSEYLSLIMTLIFSFGLVFQLPVVTTLMARVGMVSSQGLAEKRKWAIVIAFVVAAVLTPPDPVSQIGLALPTILLYEISIWTARMIEKKREQERVAREKQDADDSAAAPQSQAASTSLEGTGSADKAG</sequence>
<feature type="compositionally biased region" description="Low complexity" evidence="6">
    <location>
        <begin position="273"/>
        <end position="283"/>
    </location>
</feature>
<dbReference type="RefSeq" id="WP_067961623.1">
    <property type="nucleotide sequence ID" value="NZ_CP015005.1"/>
</dbReference>
<dbReference type="GO" id="GO:0009977">
    <property type="term" value="F:proton motive force dependent protein transmembrane transporter activity"/>
    <property type="evidence" value="ECO:0007669"/>
    <property type="project" value="TreeGrafter"/>
</dbReference>
<dbReference type="Proteomes" id="UP000577697">
    <property type="component" value="Unassembled WGS sequence"/>
</dbReference>
<feature type="transmembrane region" description="Helical" evidence="5">
    <location>
        <begin position="119"/>
        <end position="152"/>
    </location>
</feature>
<keyword evidence="5" id="KW-0813">Transport</keyword>
<dbReference type="KEGG" id="aak:AA2016_3345"/>
<evidence type="ECO:0000256" key="2">
    <source>
        <dbReference type="ARBA" id="ARBA00022692"/>
    </source>
</evidence>
<dbReference type="GO" id="GO:0065002">
    <property type="term" value="P:intracellular protein transmembrane transport"/>
    <property type="evidence" value="ECO:0007669"/>
    <property type="project" value="TreeGrafter"/>
</dbReference>
<comment type="similarity">
    <text evidence="5">Belongs to the TatC family.</text>
</comment>
<feature type="transmembrane region" description="Helical" evidence="5">
    <location>
        <begin position="26"/>
        <end position="44"/>
    </location>
</feature>
<feature type="transmembrane region" description="Helical" evidence="5">
    <location>
        <begin position="213"/>
        <end position="228"/>
    </location>
</feature>
<comment type="subcellular location">
    <subcellularLocation>
        <location evidence="5">Cell membrane</location>
        <topology evidence="5">Multi-pass membrane protein</topology>
    </subcellularLocation>
    <subcellularLocation>
        <location evidence="1">Membrane</location>
        <topology evidence="1">Multi-pass membrane protein</topology>
    </subcellularLocation>
</comment>
<dbReference type="InterPro" id="IPR002033">
    <property type="entry name" value="TatC"/>
</dbReference>
<keyword evidence="5" id="KW-0811">Translocation</keyword>
<accession>A0AAC8YPU6</accession>
<gene>
    <name evidence="5" type="primary">tatC</name>
    <name evidence="7" type="ORF">AA2016_3345</name>
    <name evidence="8" type="ORF">FHS67_005485</name>
</gene>
<dbReference type="Proteomes" id="UP000075755">
    <property type="component" value="Chromosome"/>
</dbReference>
<proteinExistence type="inferred from homology"/>
<evidence type="ECO:0000313" key="8">
    <source>
        <dbReference type="EMBL" id="MBB3709142.1"/>
    </source>
</evidence>
<evidence type="ECO:0000256" key="5">
    <source>
        <dbReference type="HAMAP-Rule" id="MF_00902"/>
    </source>
</evidence>
<dbReference type="NCBIfam" id="TIGR00945">
    <property type="entry name" value="tatC"/>
    <property type="match status" value="1"/>
</dbReference>
<keyword evidence="4 5" id="KW-0472">Membrane</keyword>
<dbReference type="PANTHER" id="PTHR30371:SF0">
    <property type="entry name" value="SEC-INDEPENDENT PROTEIN TRANSLOCASE PROTEIN TATC, CHLOROPLASTIC-RELATED"/>
    <property type="match status" value="1"/>
</dbReference>